<dbReference type="EMBL" id="BAAASD010000006">
    <property type="protein sequence ID" value="GAA2336172.1"/>
    <property type="molecule type" value="Genomic_DNA"/>
</dbReference>
<dbReference type="InterPro" id="IPR013783">
    <property type="entry name" value="Ig-like_fold"/>
</dbReference>
<dbReference type="CDD" id="cd00102">
    <property type="entry name" value="IPT"/>
    <property type="match status" value="2"/>
</dbReference>
<accession>A0ABN3FRS3</accession>
<evidence type="ECO:0000259" key="1">
    <source>
        <dbReference type="SMART" id="SM00429"/>
    </source>
</evidence>
<dbReference type="Pfam" id="PF01833">
    <property type="entry name" value="TIG"/>
    <property type="match status" value="3"/>
</dbReference>
<dbReference type="Gene3D" id="2.60.40.10">
    <property type="entry name" value="Immunoglobulins"/>
    <property type="match status" value="3"/>
</dbReference>
<dbReference type="PANTHER" id="PTHR22625">
    <property type="entry name" value="PLEXIN"/>
    <property type="match status" value="1"/>
</dbReference>
<dbReference type="InterPro" id="IPR002909">
    <property type="entry name" value="IPT_dom"/>
</dbReference>
<dbReference type="RefSeq" id="WP_346174159.1">
    <property type="nucleotide sequence ID" value="NZ_BAAASD010000006.1"/>
</dbReference>
<reference evidence="2 3" key="1">
    <citation type="journal article" date="2019" name="Int. J. Syst. Evol. Microbiol.">
        <title>The Global Catalogue of Microorganisms (GCM) 10K type strain sequencing project: providing services to taxonomists for standard genome sequencing and annotation.</title>
        <authorList>
            <consortium name="The Broad Institute Genomics Platform"/>
            <consortium name="The Broad Institute Genome Sequencing Center for Infectious Disease"/>
            <person name="Wu L."/>
            <person name="Ma J."/>
        </authorList>
    </citation>
    <scope>NUCLEOTIDE SEQUENCE [LARGE SCALE GENOMIC DNA]</scope>
    <source>
        <strain evidence="2 3">JCM 4316</strain>
    </source>
</reference>
<gene>
    <name evidence="2" type="ORF">GCM10010246_20490</name>
</gene>
<proteinExistence type="predicted"/>
<sequence length="269" mass="25550">MTNSIDNTVSAIPLQTIPGAGPVAGGTVVIIRGHNLSGATAVRFGTATATILSNTATAVTVSTPPGQGTVPVTVTTPGGTGGFGTFSYRRVPVLTGITVTSSPFGGVGGNQGPTSGGGTATLTGLNLAGASAVHFGTRAATVVSGTDTSLTVNIPAGAGPGPVAVTVVTPGGTSNSVGFTYVDAPTLTGASPDQGPTSGGNQVTLQGTGLATAEAVTFDGIGASFSALSDTTIVATAPPHPVAGPVNIAVTTVGGTASAGLYTYADAPT</sequence>
<evidence type="ECO:0000313" key="3">
    <source>
        <dbReference type="Proteomes" id="UP001500253"/>
    </source>
</evidence>
<dbReference type="SUPFAM" id="SSF81296">
    <property type="entry name" value="E set domains"/>
    <property type="match status" value="3"/>
</dbReference>
<dbReference type="PANTHER" id="PTHR22625:SF70">
    <property type="entry name" value="PLEXIN A, ISOFORM A"/>
    <property type="match status" value="1"/>
</dbReference>
<feature type="domain" description="IPT/TIG" evidence="1">
    <location>
        <begin position="184"/>
        <end position="265"/>
    </location>
</feature>
<dbReference type="SMART" id="SM00429">
    <property type="entry name" value="IPT"/>
    <property type="match status" value="3"/>
</dbReference>
<keyword evidence="3" id="KW-1185">Reference proteome</keyword>
<organism evidence="2 3">
    <name type="scientific">Streptomyces cuspidosporus</name>
    <dbReference type="NCBI Taxonomy" id="66882"/>
    <lineage>
        <taxon>Bacteria</taxon>
        <taxon>Bacillati</taxon>
        <taxon>Actinomycetota</taxon>
        <taxon>Actinomycetes</taxon>
        <taxon>Kitasatosporales</taxon>
        <taxon>Streptomycetaceae</taxon>
        <taxon>Streptomyces</taxon>
    </lineage>
</organism>
<dbReference type="CDD" id="cd00603">
    <property type="entry name" value="IPT_PCSR"/>
    <property type="match status" value="1"/>
</dbReference>
<dbReference type="InterPro" id="IPR031148">
    <property type="entry name" value="Plexin"/>
</dbReference>
<evidence type="ECO:0000313" key="2">
    <source>
        <dbReference type="EMBL" id="GAA2336172.1"/>
    </source>
</evidence>
<name>A0ABN3FRS3_9ACTN</name>
<feature type="domain" description="IPT/TIG" evidence="1">
    <location>
        <begin position="91"/>
        <end position="182"/>
    </location>
</feature>
<protein>
    <recommendedName>
        <fullName evidence="1">IPT/TIG domain-containing protein</fullName>
    </recommendedName>
</protein>
<dbReference type="Proteomes" id="UP001500253">
    <property type="component" value="Unassembled WGS sequence"/>
</dbReference>
<dbReference type="InterPro" id="IPR014756">
    <property type="entry name" value="Ig_E-set"/>
</dbReference>
<feature type="domain" description="IPT/TIG" evidence="1">
    <location>
        <begin position="6"/>
        <end position="89"/>
    </location>
</feature>
<comment type="caution">
    <text evidence="2">The sequence shown here is derived from an EMBL/GenBank/DDBJ whole genome shotgun (WGS) entry which is preliminary data.</text>
</comment>